<name>A0A3N4VEX8_9GAMM</name>
<feature type="signal peptide" evidence="1">
    <location>
        <begin position="1"/>
        <end position="30"/>
    </location>
</feature>
<dbReference type="Proteomes" id="UP000269708">
    <property type="component" value="Unassembled WGS sequence"/>
</dbReference>
<sequence length="219" mass="24477">MRELYRGIRSMPYRRSLLSALLAVAGAASAQSLPKPAEFYFDQDANTARAIVAVKESGDAATDKLVRLVERDPRAHEATAQLAHIAMAAGRVDLGRQLYARVLGNIDRSHGLWRSLAWNYGWDLFRAGDAEGALAQWRALVESRNITASWMPPTLALALWTLGRKDEAVQWYAAAVRSEPQLWRTPDRYAQLLPDWRDSERAALAEVQAAWAQDPPAWP</sequence>
<comment type="caution">
    <text evidence="2">The sequence shown here is derived from an EMBL/GenBank/DDBJ whole genome shotgun (WGS) entry which is preliminary data.</text>
</comment>
<dbReference type="InterPro" id="IPR011990">
    <property type="entry name" value="TPR-like_helical_dom_sf"/>
</dbReference>
<dbReference type="Gene3D" id="1.25.40.10">
    <property type="entry name" value="Tetratricopeptide repeat domain"/>
    <property type="match status" value="1"/>
</dbReference>
<dbReference type="SUPFAM" id="SSF48452">
    <property type="entry name" value="TPR-like"/>
    <property type="match status" value="1"/>
</dbReference>
<evidence type="ECO:0000313" key="3">
    <source>
        <dbReference type="Proteomes" id="UP000269708"/>
    </source>
</evidence>
<feature type="chain" id="PRO_5018002565" description="Tetratricopeptide repeat protein" evidence="1">
    <location>
        <begin position="31"/>
        <end position="219"/>
    </location>
</feature>
<protein>
    <recommendedName>
        <fullName evidence="4">Tetratricopeptide repeat protein</fullName>
    </recommendedName>
</protein>
<dbReference type="EMBL" id="RKQN01000002">
    <property type="protein sequence ID" value="RPE80065.1"/>
    <property type="molecule type" value="Genomic_DNA"/>
</dbReference>
<organism evidence="2 3">
    <name type="scientific">Vulcaniibacterium tengchongense</name>
    <dbReference type="NCBI Taxonomy" id="1273429"/>
    <lineage>
        <taxon>Bacteria</taxon>
        <taxon>Pseudomonadati</taxon>
        <taxon>Pseudomonadota</taxon>
        <taxon>Gammaproteobacteria</taxon>
        <taxon>Lysobacterales</taxon>
        <taxon>Lysobacteraceae</taxon>
        <taxon>Vulcaniibacterium</taxon>
    </lineage>
</organism>
<proteinExistence type="predicted"/>
<evidence type="ECO:0000256" key="1">
    <source>
        <dbReference type="SAM" id="SignalP"/>
    </source>
</evidence>
<accession>A0A3N4VEX8</accession>
<evidence type="ECO:0008006" key="4">
    <source>
        <dbReference type="Google" id="ProtNLM"/>
    </source>
</evidence>
<dbReference type="AlphaFoldDB" id="A0A3N4VEX8"/>
<evidence type="ECO:0000313" key="2">
    <source>
        <dbReference type="EMBL" id="RPE80065.1"/>
    </source>
</evidence>
<keyword evidence="1" id="KW-0732">Signal</keyword>
<reference evidence="2 3" key="1">
    <citation type="submission" date="2018-11" db="EMBL/GenBank/DDBJ databases">
        <title>Genomic Encyclopedia of Type Strains, Phase IV (KMG-IV): sequencing the most valuable type-strain genomes for metagenomic binning, comparative biology and taxonomic classification.</title>
        <authorList>
            <person name="Goeker M."/>
        </authorList>
    </citation>
    <scope>NUCLEOTIDE SEQUENCE [LARGE SCALE GENOMIC DNA]</scope>
    <source>
        <strain evidence="2 3">DSM 25623</strain>
    </source>
</reference>
<gene>
    <name evidence="2" type="ORF">EDC50_1896</name>
</gene>
<keyword evidence="3" id="KW-1185">Reference proteome</keyword>